<protein>
    <submittedName>
        <fullName evidence="1">Bacteriophage protein gp37</fullName>
    </submittedName>
</protein>
<evidence type="ECO:0000313" key="2">
    <source>
        <dbReference type="Proteomes" id="UP000182178"/>
    </source>
</evidence>
<dbReference type="Pfam" id="PF07505">
    <property type="entry name" value="DUF5131"/>
    <property type="match status" value="1"/>
</dbReference>
<accession>A0ABM9U8E4</accession>
<comment type="caution">
    <text evidence="1">The sequence shown here is derived from an EMBL/GenBank/DDBJ whole genome shotgun (WGS) entry which is preliminary data.</text>
</comment>
<evidence type="ECO:0000313" key="1">
    <source>
        <dbReference type="EMBL" id="CUA90164.1"/>
    </source>
</evidence>
<dbReference type="Proteomes" id="UP000182178">
    <property type="component" value="Unassembled WGS sequence"/>
</dbReference>
<gene>
    <name evidence="1" type="ORF">Ga0061061_11191</name>
</gene>
<dbReference type="InterPro" id="IPR011101">
    <property type="entry name" value="DUF5131"/>
</dbReference>
<name>A0ABM9U8E4_9HYPH</name>
<dbReference type="EMBL" id="CYHC01000011">
    <property type="protein sequence ID" value="CUA90164.1"/>
    <property type="molecule type" value="Genomic_DNA"/>
</dbReference>
<dbReference type="RefSeq" id="WP_055460604.1">
    <property type="nucleotide sequence ID" value="NZ_CYHC01000011.1"/>
</dbReference>
<reference evidence="1 2" key="1">
    <citation type="submission" date="2015-08" db="EMBL/GenBank/DDBJ databases">
        <authorList>
            <person name="Varghese N."/>
        </authorList>
    </citation>
    <scope>NUCLEOTIDE SEQUENCE [LARGE SCALE GENOMIC DNA]</scope>
    <source>
        <strain evidence="1 2">DSM 18167</strain>
    </source>
</reference>
<organism evidence="1 2">
    <name type="scientific">Chelatococcus sambhunathii</name>
    <dbReference type="NCBI Taxonomy" id="363953"/>
    <lineage>
        <taxon>Bacteria</taxon>
        <taxon>Pseudomonadati</taxon>
        <taxon>Pseudomonadota</taxon>
        <taxon>Alphaproteobacteria</taxon>
        <taxon>Hyphomicrobiales</taxon>
        <taxon>Chelatococcaceae</taxon>
        <taxon>Chelatococcus</taxon>
    </lineage>
</organism>
<sequence length="350" mass="39155">MGDRSAIEWTEATWNPIVGCSVVSPGCANCYAMKMAARIERMAAGAGKWTHYNGTTQASKAGPVWTGRLTLAPDEILTAPLRWKRPRRIFVNSMSDLFHEAVPDEWIDRIFAVMAMCPQHTFQVLTKRSARMREYMNGIQSKIPFLGRMPLERIHLEAAAHMEGDGGFMDALKDRGNVYSLYLDAPWPLPNVWLGVSTEDQRRADERMPDLRETPAAVRFVSAEPLLGAIDFEPWLDRIDWIIAGGESGPGARPMHPDWARSIRDQCAAAGVPFFFKQWGEWLDEQVATAMHLAPDAAMFDRFGAPKGPKWHPYEASDRNGGALIRVGKKAAGRLLDGREHSDMPEARPL</sequence>
<proteinExistence type="predicted"/>
<keyword evidence="2" id="KW-1185">Reference proteome</keyword>